<proteinExistence type="predicted"/>
<evidence type="ECO:0000313" key="1">
    <source>
        <dbReference type="EMBL" id="TCV94987.1"/>
    </source>
</evidence>
<protein>
    <submittedName>
        <fullName evidence="1">Uncharacterized protein</fullName>
    </submittedName>
</protein>
<gene>
    <name evidence="1" type="ORF">EC912_103480</name>
</gene>
<dbReference type="AlphaFoldDB" id="A0A4R3YQB8"/>
<dbReference type="EMBL" id="SMCS01000003">
    <property type="protein sequence ID" value="TCV94987.1"/>
    <property type="molecule type" value="Genomic_DNA"/>
</dbReference>
<keyword evidence="2" id="KW-1185">Reference proteome</keyword>
<reference evidence="1 2" key="1">
    <citation type="submission" date="2019-03" db="EMBL/GenBank/DDBJ databases">
        <title>Above-ground endophytic microbial communities from plants in different locations in the United States.</title>
        <authorList>
            <person name="Frank C."/>
        </authorList>
    </citation>
    <scope>NUCLEOTIDE SEQUENCE [LARGE SCALE GENOMIC DNA]</scope>
    <source>
        <strain evidence="1 2">LP_13_YM</strain>
    </source>
</reference>
<sequence>MEHERKNQKPVPFDEDGSRATYDATVAKYKEAAPDKATIDTWLSRFSDGKFGDIV</sequence>
<dbReference type="Proteomes" id="UP000295645">
    <property type="component" value="Unassembled WGS sequence"/>
</dbReference>
<organism evidence="1 2">
    <name type="scientific">Luteibacter rhizovicinus</name>
    <dbReference type="NCBI Taxonomy" id="242606"/>
    <lineage>
        <taxon>Bacteria</taxon>
        <taxon>Pseudomonadati</taxon>
        <taxon>Pseudomonadota</taxon>
        <taxon>Gammaproteobacteria</taxon>
        <taxon>Lysobacterales</taxon>
        <taxon>Rhodanobacteraceae</taxon>
        <taxon>Luteibacter</taxon>
    </lineage>
</organism>
<dbReference type="RefSeq" id="WP_165973569.1">
    <property type="nucleotide sequence ID" value="NZ_SMCS01000003.1"/>
</dbReference>
<comment type="caution">
    <text evidence="1">The sequence shown here is derived from an EMBL/GenBank/DDBJ whole genome shotgun (WGS) entry which is preliminary data.</text>
</comment>
<name>A0A4R3YQB8_9GAMM</name>
<accession>A0A4R3YQB8</accession>
<evidence type="ECO:0000313" key="2">
    <source>
        <dbReference type="Proteomes" id="UP000295645"/>
    </source>
</evidence>